<accession>A0A6J7WDM4</accession>
<reference evidence="1" key="1">
    <citation type="submission" date="2020-05" db="EMBL/GenBank/DDBJ databases">
        <authorList>
            <person name="Chiriac C."/>
            <person name="Salcher M."/>
            <person name="Ghai R."/>
            <person name="Kavagutti S V."/>
        </authorList>
    </citation>
    <scope>NUCLEOTIDE SEQUENCE</scope>
</reference>
<feature type="non-terminal residue" evidence="1">
    <location>
        <position position="1"/>
    </location>
</feature>
<name>A0A6J7WDM4_9CAUD</name>
<organism evidence="1">
    <name type="scientific">uncultured Caudovirales phage</name>
    <dbReference type="NCBI Taxonomy" id="2100421"/>
    <lineage>
        <taxon>Viruses</taxon>
        <taxon>Duplodnaviria</taxon>
        <taxon>Heunggongvirae</taxon>
        <taxon>Uroviricota</taxon>
        <taxon>Caudoviricetes</taxon>
        <taxon>Peduoviridae</taxon>
        <taxon>Maltschvirus</taxon>
        <taxon>Maltschvirus maltsch</taxon>
    </lineage>
</organism>
<evidence type="ECO:0000313" key="1">
    <source>
        <dbReference type="EMBL" id="CAB5178933.1"/>
    </source>
</evidence>
<dbReference type="EMBL" id="LR798207">
    <property type="protein sequence ID" value="CAB5178933.1"/>
    <property type="molecule type" value="Genomic_DNA"/>
</dbReference>
<gene>
    <name evidence="1" type="ORF">UFOVP158_55</name>
</gene>
<protein>
    <submittedName>
        <fullName evidence="1">Uncharacterized protein</fullName>
    </submittedName>
</protein>
<sequence>VGGIAKVSEHRGYVWSIIGTDAGPHMLEIYRTALAMVNESQFKRLEMDVVCGFSQGIRFAEMLGFTCEALCMRGYKPDGSDASLFARVK</sequence>
<proteinExistence type="predicted"/>